<reference evidence="2" key="1">
    <citation type="submission" date="2016-02" db="EMBL/GenBank/DDBJ databases">
        <authorList>
            <person name="Schultz-Johansen M."/>
            <person name="Glaring M.A."/>
            <person name="Bech P.K."/>
            <person name="Stougaard P."/>
        </authorList>
    </citation>
    <scope>NUCLEOTIDE SEQUENCE [LARGE SCALE GENOMIC DNA]</scope>
    <source>
        <strain evidence="2">S66</strain>
    </source>
</reference>
<protein>
    <recommendedName>
        <fullName evidence="3">ADP-heptose--LPS heptosyltransferase</fullName>
    </recommendedName>
</protein>
<dbReference type="OrthoDB" id="5727346at2"/>
<comment type="caution">
    <text evidence="1">The sequence shown here is derived from an EMBL/GenBank/DDBJ whole genome shotgun (WGS) entry which is preliminary data.</text>
</comment>
<accession>A0A148KNT7</accession>
<proteinExistence type="predicted"/>
<organism evidence="1 2">
    <name type="scientific">Paraglaciecola hydrolytica</name>
    <dbReference type="NCBI Taxonomy" id="1799789"/>
    <lineage>
        <taxon>Bacteria</taxon>
        <taxon>Pseudomonadati</taxon>
        <taxon>Pseudomonadota</taxon>
        <taxon>Gammaproteobacteria</taxon>
        <taxon>Alteromonadales</taxon>
        <taxon>Alteromonadaceae</taxon>
        <taxon>Paraglaciecola</taxon>
    </lineage>
</organism>
<dbReference type="AlphaFoldDB" id="A0A148KNT7"/>
<dbReference type="Gene3D" id="3.40.50.2000">
    <property type="entry name" value="Glycogen Phosphorylase B"/>
    <property type="match status" value="1"/>
</dbReference>
<dbReference type="SUPFAM" id="SSF53756">
    <property type="entry name" value="UDP-Glycosyltransferase/glycogen phosphorylase"/>
    <property type="match status" value="1"/>
</dbReference>
<dbReference type="STRING" id="1799789.AX660_20575"/>
<evidence type="ECO:0000313" key="1">
    <source>
        <dbReference type="EMBL" id="KXI27905.1"/>
    </source>
</evidence>
<name>A0A148KNT7_9ALTE</name>
<dbReference type="EMBL" id="LSNE01000009">
    <property type="protein sequence ID" value="KXI27905.1"/>
    <property type="molecule type" value="Genomic_DNA"/>
</dbReference>
<keyword evidence="2" id="KW-1185">Reference proteome</keyword>
<dbReference type="RefSeq" id="WP_068379675.1">
    <property type="nucleotide sequence ID" value="NZ_LSNE01000009.1"/>
</dbReference>
<evidence type="ECO:0000313" key="2">
    <source>
        <dbReference type="Proteomes" id="UP000070299"/>
    </source>
</evidence>
<sequence length="362" mass="40055">MNDVNLNMPEKILLIRMLNEGDVAAIGVPALRFFRQKFPQADIHFLTFAQGKVIIELAEPDTTIKVLDLWPDDFFQAMEVFLGLAETIIGEAYQQIVNLDTAFMPCFLSRFLQDAGEPVSGNYLSISIEQMLSQVRDQSLQADYVNVTSAYMASSFFTMSRWHTNWWESDYLPDGGYPEFYLKQCCGFSGLLMDTTITLAAVQTKAPLNDKKTAKDKTVALCLSQSEDGYLYPHSEALRLALQSKGFTVIQDKETNNSVSNFLILLNGSDLMVAKPGTNKWLADAVGCPCLLVSGATEPKVFMPDFATDPTPPCPVHGDNNAGALAFTQLSSPKECNCDDPWLLADNIEAILLDSDEDTQHA</sequence>
<gene>
    <name evidence="1" type="ORF">AX660_20575</name>
</gene>
<evidence type="ECO:0008006" key="3">
    <source>
        <dbReference type="Google" id="ProtNLM"/>
    </source>
</evidence>
<dbReference type="Proteomes" id="UP000070299">
    <property type="component" value="Unassembled WGS sequence"/>
</dbReference>